<accession>A0ABS3K2P6</accession>
<dbReference type="RefSeq" id="WP_207489076.1">
    <property type="nucleotide sequence ID" value="NZ_JADIJS010000002.1"/>
</dbReference>
<comment type="caution">
    <text evidence="2">The sequence shown here is derived from an EMBL/GenBank/DDBJ whole genome shotgun (WGS) entry which is preliminary data.</text>
</comment>
<reference evidence="2 3" key="1">
    <citation type="submission" date="2020-10" db="EMBL/GenBank/DDBJ databases">
        <title>Genomic characterization of underground lake bacteria from Wind Cave National Park: Insight into the archetypical LuxI/LuxR and identification of LuxR solos.</title>
        <authorList>
            <person name="Wengert P.C."/>
            <person name="Savka M.A."/>
        </authorList>
    </citation>
    <scope>NUCLEOTIDE SEQUENCE [LARGE SCALE GENOMIC DNA]</scope>
    <source>
        <strain evidence="2 3">SD316</strain>
    </source>
</reference>
<organism evidence="2 3">
    <name type="scientific">Brucella pituitosa</name>
    <dbReference type="NCBI Taxonomy" id="571256"/>
    <lineage>
        <taxon>Bacteria</taxon>
        <taxon>Pseudomonadati</taxon>
        <taxon>Pseudomonadota</taxon>
        <taxon>Alphaproteobacteria</taxon>
        <taxon>Hyphomicrobiales</taxon>
        <taxon>Brucellaceae</taxon>
        <taxon>Brucella/Ochrobactrum group</taxon>
        <taxon>Brucella</taxon>
    </lineage>
</organism>
<evidence type="ECO:0008006" key="4">
    <source>
        <dbReference type="Google" id="ProtNLM"/>
    </source>
</evidence>
<evidence type="ECO:0000256" key="1">
    <source>
        <dbReference type="SAM" id="MobiDB-lite"/>
    </source>
</evidence>
<feature type="region of interest" description="Disordered" evidence="1">
    <location>
        <begin position="1"/>
        <end position="26"/>
    </location>
</feature>
<name>A0ABS3K2P6_9HYPH</name>
<evidence type="ECO:0000313" key="2">
    <source>
        <dbReference type="EMBL" id="MBO1040682.1"/>
    </source>
</evidence>
<sequence length="226" mass="26547">MGTKYWQEPTPGYATRRPGHRNNTTARGFTPFNDVVVYHESELEHRVSTLLQARTDVDELHSQFPVMAYLDADNVQRTHTFDYFVVLRSGRRMAVTVKQFKKRAKMHLLLKQVRQSGMLVRNEHNEFRSGFVDDLALITDVDANMDAFLNASDILRARDFYNREDHVELLDQVQRFPGRFRFGELFRNCTNQARRWTAAWALIEHENIRPFQPGRISDVSWMTVAR</sequence>
<protein>
    <recommendedName>
        <fullName evidence="4">TnsA endonuclease N-terminal domain-containing protein</fullName>
    </recommendedName>
</protein>
<evidence type="ECO:0000313" key="3">
    <source>
        <dbReference type="Proteomes" id="UP000718278"/>
    </source>
</evidence>
<proteinExistence type="predicted"/>
<gene>
    <name evidence="2" type="ORF">IPV26_13505</name>
</gene>
<dbReference type="Proteomes" id="UP000718278">
    <property type="component" value="Unassembled WGS sequence"/>
</dbReference>
<keyword evidence="3" id="KW-1185">Reference proteome</keyword>
<dbReference type="EMBL" id="JADIJS010000002">
    <property type="protein sequence ID" value="MBO1040682.1"/>
    <property type="molecule type" value="Genomic_DNA"/>
</dbReference>